<keyword evidence="3" id="KW-1185">Reference proteome</keyword>
<sequence length="93" mass="10224">MLSGIALTPRSGVIKLNIDATILKQNGKTCIDVVARASRGNLVANWSTSWLGCFDGKLSETLAIRFSFVQAQKKSWRSIQEESDVLNVISKLQ</sequence>
<name>A0ABD2Z711_9GENT</name>
<reference evidence="2 3" key="1">
    <citation type="submission" date="2024-11" db="EMBL/GenBank/DDBJ databases">
        <title>A near-complete genome assembly of Cinchona calisaya.</title>
        <authorList>
            <person name="Lian D.C."/>
            <person name="Zhao X.W."/>
            <person name="Wei L."/>
        </authorList>
    </citation>
    <scope>NUCLEOTIDE SEQUENCE [LARGE SCALE GENOMIC DNA]</scope>
    <source>
        <tissue evidence="2">Nenye</tissue>
    </source>
</reference>
<dbReference type="InterPro" id="IPR002156">
    <property type="entry name" value="RNaseH_domain"/>
</dbReference>
<feature type="domain" description="RNase H type-1" evidence="1">
    <location>
        <begin position="17"/>
        <end position="92"/>
    </location>
</feature>
<evidence type="ECO:0000259" key="1">
    <source>
        <dbReference type="Pfam" id="PF13456"/>
    </source>
</evidence>
<protein>
    <recommendedName>
        <fullName evidence="1">RNase H type-1 domain-containing protein</fullName>
    </recommendedName>
</protein>
<dbReference type="AlphaFoldDB" id="A0ABD2Z711"/>
<accession>A0ABD2Z711</accession>
<comment type="caution">
    <text evidence="2">The sequence shown here is derived from an EMBL/GenBank/DDBJ whole genome shotgun (WGS) entry which is preliminary data.</text>
</comment>
<evidence type="ECO:0000313" key="3">
    <source>
        <dbReference type="Proteomes" id="UP001630127"/>
    </source>
</evidence>
<organism evidence="2 3">
    <name type="scientific">Cinchona calisaya</name>
    <dbReference type="NCBI Taxonomy" id="153742"/>
    <lineage>
        <taxon>Eukaryota</taxon>
        <taxon>Viridiplantae</taxon>
        <taxon>Streptophyta</taxon>
        <taxon>Embryophyta</taxon>
        <taxon>Tracheophyta</taxon>
        <taxon>Spermatophyta</taxon>
        <taxon>Magnoliopsida</taxon>
        <taxon>eudicotyledons</taxon>
        <taxon>Gunneridae</taxon>
        <taxon>Pentapetalae</taxon>
        <taxon>asterids</taxon>
        <taxon>lamiids</taxon>
        <taxon>Gentianales</taxon>
        <taxon>Rubiaceae</taxon>
        <taxon>Cinchonoideae</taxon>
        <taxon>Cinchoneae</taxon>
        <taxon>Cinchona</taxon>
    </lineage>
</organism>
<dbReference type="Proteomes" id="UP001630127">
    <property type="component" value="Unassembled WGS sequence"/>
</dbReference>
<gene>
    <name evidence="2" type="ORF">ACH5RR_026230</name>
</gene>
<proteinExistence type="predicted"/>
<dbReference type="EMBL" id="JBJUIK010000011">
    <property type="protein sequence ID" value="KAL3513513.1"/>
    <property type="molecule type" value="Genomic_DNA"/>
</dbReference>
<evidence type="ECO:0000313" key="2">
    <source>
        <dbReference type="EMBL" id="KAL3513513.1"/>
    </source>
</evidence>
<dbReference type="Pfam" id="PF13456">
    <property type="entry name" value="RVT_3"/>
    <property type="match status" value="1"/>
</dbReference>